<evidence type="ECO:0000313" key="5">
    <source>
        <dbReference type="EMBL" id="CAD7632858.1"/>
    </source>
</evidence>
<feature type="transmembrane region" description="Helical" evidence="4">
    <location>
        <begin position="64"/>
        <end position="82"/>
    </location>
</feature>
<feature type="transmembrane region" description="Helical" evidence="4">
    <location>
        <begin position="88"/>
        <end position="107"/>
    </location>
</feature>
<dbReference type="AlphaFoldDB" id="A0A7R9Q6I7"/>
<evidence type="ECO:0000313" key="6">
    <source>
        <dbReference type="Proteomes" id="UP000759131"/>
    </source>
</evidence>
<evidence type="ECO:0000256" key="1">
    <source>
        <dbReference type="ARBA" id="ARBA00022692"/>
    </source>
</evidence>
<dbReference type="Pfam" id="PF07690">
    <property type="entry name" value="MFS_1"/>
    <property type="match status" value="1"/>
</dbReference>
<keyword evidence="6" id="KW-1185">Reference proteome</keyword>
<dbReference type="EMBL" id="CAJPIZ010011676">
    <property type="protein sequence ID" value="CAG2113288.1"/>
    <property type="molecule type" value="Genomic_DNA"/>
</dbReference>
<feature type="non-terminal residue" evidence="5">
    <location>
        <position position="1"/>
    </location>
</feature>
<keyword evidence="2 4" id="KW-1133">Transmembrane helix</keyword>
<name>A0A7R9Q6I7_9ACAR</name>
<dbReference type="PANTHER" id="PTHR23121:SF9">
    <property type="entry name" value="SODIUM-DEPENDENT GLUCOSE TRANSPORTER 1"/>
    <property type="match status" value="1"/>
</dbReference>
<feature type="transmembrane region" description="Helical" evidence="4">
    <location>
        <begin position="198"/>
        <end position="221"/>
    </location>
</feature>
<feature type="transmembrane region" description="Helical" evidence="4">
    <location>
        <begin position="387"/>
        <end position="408"/>
    </location>
</feature>
<keyword evidence="3 4" id="KW-0472">Membrane</keyword>
<keyword evidence="1 4" id="KW-0812">Transmembrane</keyword>
<evidence type="ECO:0000256" key="2">
    <source>
        <dbReference type="ARBA" id="ARBA00022989"/>
    </source>
</evidence>
<reference evidence="5" key="1">
    <citation type="submission" date="2020-11" db="EMBL/GenBank/DDBJ databases">
        <authorList>
            <person name="Tran Van P."/>
        </authorList>
    </citation>
    <scope>NUCLEOTIDE SEQUENCE</scope>
</reference>
<feature type="transmembrane region" description="Helical" evidence="4">
    <location>
        <begin position="20"/>
        <end position="43"/>
    </location>
</feature>
<dbReference type="InterPro" id="IPR011701">
    <property type="entry name" value="MFS"/>
</dbReference>
<evidence type="ECO:0000256" key="3">
    <source>
        <dbReference type="ARBA" id="ARBA00023136"/>
    </source>
</evidence>
<dbReference type="OrthoDB" id="6508991at2759"/>
<feature type="transmembrane region" description="Helical" evidence="4">
    <location>
        <begin position="328"/>
        <end position="346"/>
    </location>
</feature>
<gene>
    <name evidence="5" type="ORF">OSB1V03_LOCUS13259</name>
</gene>
<dbReference type="GO" id="GO:0022857">
    <property type="term" value="F:transmembrane transporter activity"/>
    <property type="evidence" value="ECO:0007669"/>
    <property type="project" value="InterPro"/>
</dbReference>
<proteinExistence type="predicted"/>
<dbReference type="SUPFAM" id="SSF103473">
    <property type="entry name" value="MFS general substrate transporter"/>
    <property type="match status" value="1"/>
</dbReference>
<evidence type="ECO:0000256" key="4">
    <source>
        <dbReference type="SAM" id="Phobius"/>
    </source>
</evidence>
<feature type="transmembrane region" description="Helical" evidence="4">
    <location>
        <begin position="114"/>
        <end position="135"/>
    </location>
</feature>
<organism evidence="5">
    <name type="scientific">Medioppia subpectinata</name>
    <dbReference type="NCBI Taxonomy" id="1979941"/>
    <lineage>
        <taxon>Eukaryota</taxon>
        <taxon>Metazoa</taxon>
        <taxon>Ecdysozoa</taxon>
        <taxon>Arthropoda</taxon>
        <taxon>Chelicerata</taxon>
        <taxon>Arachnida</taxon>
        <taxon>Acari</taxon>
        <taxon>Acariformes</taxon>
        <taxon>Sarcoptiformes</taxon>
        <taxon>Oribatida</taxon>
        <taxon>Brachypylina</taxon>
        <taxon>Oppioidea</taxon>
        <taxon>Oppiidae</taxon>
        <taxon>Medioppia</taxon>
    </lineage>
</organism>
<sequence>MNLWLQLRDYVRGQFFDVGYIQVMYTSVLLLSHLTFYMKYALIGPAFVDFKYILNTSLETITRIPTLYTGGIIVGTLLGLLHRYVNRQITIIIVLVVMNVFNTAMPYSQHVWQLYACAAVLGVTAGAWLTAYNVWLIEIWQEKAVRVLLFSQLMHGIGQFAGEQLARPYLTGHPPDAYNSTVNDMYGEYSPDERRAKLVVPFLIGAVVHGIGPLLLIIMYITKPYVKVKQYYTVETSTDRDARQAAAPTLAVTARPRLVTRALVCLSLGTIHSIDSLIPDFAVTYLQYIPARLSASRAASVTSAISGTYTVAHLVELVATYAFTTSQIIHTHFAIACVAFVALAFVGHNETLVWISSVAVGFGVSILFPALLAFYGSVVVVSDRMATAIWLSWGAVYFAPSLVLGHYIESTPYVFVVIALALIS</sequence>
<protein>
    <submittedName>
        <fullName evidence="5">Uncharacterized protein</fullName>
    </submittedName>
</protein>
<dbReference type="InterPro" id="IPR036259">
    <property type="entry name" value="MFS_trans_sf"/>
</dbReference>
<dbReference type="PANTHER" id="PTHR23121">
    <property type="entry name" value="SODIUM-DEPENDENT GLUCOSE TRANSPORTER 1"/>
    <property type="match status" value="1"/>
</dbReference>
<dbReference type="Gene3D" id="1.20.1250.20">
    <property type="entry name" value="MFS general substrate transporter like domains"/>
    <property type="match status" value="1"/>
</dbReference>
<feature type="transmembrane region" description="Helical" evidence="4">
    <location>
        <begin position="352"/>
        <end position="375"/>
    </location>
</feature>
<dbReference type="Proteomes" id="UP000759131">
    <property type="component" value="Unassembled WGS sequence"/>
</dbReference>
<dbReference type="EMBL" id="OC866251">
    <property type="protein sequence ID" value="CAD7632858.1"/>
    <property type="molecule type" value="Genomic_DNA"/>
</dbReference>
<accession>A0A7R9Q6I7</accession>